<dbReference type="GO" id="GO:0045053">
    <property type="term" value="P:protein retention in Golgi apparatus"/>
    <property type="evidence" value="ECO:0007669"/>
    <property type="project" value="TreeGrafter"/>
</dbReference>
<feature type="region of interest" description="Disordered" evidence="4">
    <location>
        <begin position="866"/>
        <end position="895"/>
    </location>
</feature>
<dbReference type="GO" id="GO:0045324">
    <property type="term" value="P:late endosome to vacuole transport"/>
    <property type="evidence" value="ECO:0007669"/>
    <property type="project" value="TreeGrafter"/>
</dbReference>
<evidence type="ECO:0000313" key="9">
    <source>
        <dbReference type="Proteomes" id="UP001212997"/>
    </source>
</evidence>
<reference evidence="8" key="1">
    <citation type="submission" date="2022-07" db="EMBL/GenBank/DDBJ databases">
        <title>Genome Sequence of Physisporinus lineatus.</title>
        <authorList>
            <person name="Buettner E."/>
        </authorList>
    </citation>
    <scope>NUCLEOTIDE SEQUENCE</scope>
    <source>
        <strain evidence="8">VT162</strain>
    </source>
</reference>
<comment type="similarity">
    <text evidence="1">Belongs to the VPS13 family.</text>
</comment>
<feature type="domain" description="Intermembrane lipid transfer protein VPS13-like C-terminal" evidence="7">
    <location>
        <begin position="3001"/>
        <end position="3108"/>
    </location>
</feature>
<gene>
    <name evidence="8" type="ORF">NLI96_g5894</name>
</gene>
<proteinExistence type="inferred from homology"/>
<dbReference type="PANTHER" id="PTHR16166">
    <property type="entry name" value="VACUOLAR PROTEIN SORTING-ASSOCIATED PROTEIN VPS13"/>
    <property type="match status" value="1"/>
</dbReference>
<dbReference type="GO" id="GO:0006623">
    <property type="term" value="P:protein targeting to vacuole"/>
    <property type="evidence" value="ECO:0007669"/>
    <property type="project" value="TreeGrafter"/>
</dbReference>
<dbReference type="Pfam" id="PF12624">
    <property type="entry name" value="VPS13_N"/>
    <property type="match status" value="1"/>
</dbReference>
<feature type="region of interest" description="Disordered" evidence="4">
    <location>
        <begin position="422"/>
        <end position="461"/>
    </location>
</feature>
<dbReference type="GO" id="GO:0007005">
    <property type="term" value="P:mitochondrion organization"/>
    <property type="evidence" value="ECO:0007669"/>
    <property type="project" value="TreeGrafter"/>
</dbReference>
<dbReference type="PANTHER" id="PTHR16166:SF93">
    <property type="entry name" value="INTERMEMBRANE LIPID TRANSFER PROTEIN VPS13"/>
    <property type="match status" value="1"/>
</dbReference>
<organism evidence="8 9">
    <name type="scientific">Meripilus lineatus</name>
    <dbReference type="NCBI Taxonomy" id="2056292"/>
    <lineage>
        <taxon>Eukaryota</taxon>
        <taxon>Fungi</taxon>
        <taxon>Dikarya</taxon>
        <taxon>Basidiomycota</taxon>
        <taxon>Agaricomycotina</taxon>
        <taxon>Agaricomycetes</taxon>
        <taxon>Polyporales</taxon>
        <taxon>Meripilaceae</taxon>
        <taxon>Meripilus</taxon>
    </lineage>
</organism>
<evidence type="ECO:0000256" key="4">
    <source>
        <dbReference type="SAM" id="MobiDB-lite"/>
    </source>
</evidence>
<comment type="caution">
    <text evidence="8">The sequence shown here is derived from an EMBL/GenBank/DDBJ whole genome shotgun (WGS) entry which is preliminary data.</text>
</comment>
<dbReference type="InterPro" id="IPR026847">
    <property type="entry name" value="VPS13"/>
</dbReference>
<evidence type="ECO:0000313" key="8">
    <source>
        <dbReference type="EMBL" id="KAJ3484055.1"/>
    </source>
</evidence>
<dbReference type="Pfam" id="PF25036">
    <property type="entry name" value="VPS13_VAB"/>
    <property type="match status" value="1"/>
</dbReference>
<dbReference type="EMBL" id="JANAWD010000203">
    <property type="protein sequence ID" value="KAJ3484055.1"/>
    <property type="molecule type" value="Genomic_DNA"/>
</dbReference>
<feature type="domain" description="Chorein N-terminal" evidence="5">
    <location>
        <begin position="14"/>
        <end position="826"/>
    </location>
</feature>
<evidence type="ECO:0000256" key="3">
    <source>
        <dbReference type="ARBA" id="ARBA00023055"/>
    </source>
</evidence>
<evidence type="ECO:0000256" key="2">
    <source>
        <dbReference type="ARBA" id="ARBA00022448"/>
    </source>
</evidence>
<evidence type="ECO:0000259" key="5">
    <source>
        <dbReference type="Pfam" id="PF12624"/>
    </source>
</evidence>
<accession>A0AAD5YEF8</accession>
<name>A0AAD5YEF8_9APHY</name>
<dbReference type="InterPro" id="IPR009543">
    <property type="entry name" value="VPS13_VAB"/>
</dbReference>
<sequence>MWWLDPGKEVLNILFNRILAPYVENLDMNQVNYGIGQGQLTLRSLRLKKGALDKFRLPVDVVEGHLGKFTLSLHWMNLGNQPVEVLIEDVYLLVVPSSEGTYDPKEEEERKQAAKAERLENAELLHLQDKSAAPQEDQQQSQGLIASLITKIVNNLQVTVKRIHIRYEDRLSVPGHPFAAGITLSGFTAVSVNDLWRPAFIDSTAGTIHKLAKLESLAVYFDTDAPSLAGLSHAEFVRRFTDLIPTPSHPSDHQFILQPVTGEGRIKMNRNLNKDTPQFDVQLLFDQIGVLLDDNQYRDAISLIDMYHFYIRQHQYQIYRPAPEEIEENRPRVLLVFAITAILDEVRERRRKWTWAYFAERREDRHKYVELFKKKQLNTLTPLELPTLEDLERKLSYEDIRFYRSIARSQLRKDLAARKKLEEERQKQQAQTRGGWTSWLWGSSPSSEPAPAEESTFTGEMTDEQRKQLYEVLDYDEKTALAEAFQAPRDALKVRVVATLDKGSFALKTDPHGKNAEILSVVCDSVQSTFVQRPDNFEVSLSVGGLAVKDGTTTNTLYPLIVHVQEAQSASPTYHTQDGEPLVGPVDPFFFLKFENNPLDERADSALTVRMRYMEIVYHRGYVEAVYKFFKPPSSQLESVEALLNVASQTLEGLRKETRAGLEYALQTHKTIDVQMDLNAPIIIVPEDITTNDCRHLIIDAGHIAIESELADKKAIQEINAKRKQQYTDEDYKQLESMMYDRLTVRLQAAHFLIGNDLQSCREALTSDKHDTLHLLERINIDLQVQNSIVPTAYNLARFKVFGHLPTLHVNLSDTKYKSLMRLIDVAIPKFDEDSDDEAPRPAVIPPLQMPGPFILPPVIFGGGQEYNVEDGDDDDGKASPGTKHGAITPSSSRGHMPDLHQHIFELDFQVDSLRASLSKSTTDGNETELGIITLDQFALDFMLEKFVMQVDINLKSVLLEVIQPGKPPLEFMSSASTNSEDRLLSVKYTRAQPKSPEFLSVHEGVDQSVDVNLTTFVFRAAPEPLVNLYGFIMTTFVPEQKEANTPPQSADVQDVGDAVEVAHNVSAETIRVFVRLASVQVILINEDVRLATLAMSTGNVAILLRANTMQIKARLGSMSITDDSQVQTSRAEFKQLLSIEGDNFADLDYQTFDPVDKENYKGVRSAVHLTAASLKLHYLEQPLHGIYLFLLKLAELKGLYDAATVAAVQRASEIERMQFNVSIKSPIVILPSDPQHSADALTVRLGELTARNAYEGAVNKTTASLRGIQLASRTKAGDDVSTLKIIQDIDIDAHVMQTNFIDRSMNFEQPDTQITIKISDVITYLTQTQYCQLIELSQSIARVFSTNGNGLPSEPTGDVLVDTSIPSSVSLQPEIRDLLTGDGNHVWSTIDLVVTIDAVKLHLYDDEATTQANLKDHGIANFALKSNSLRTKMLSDGSLEAQVVLKSFTMNNTRPGNSKFREIVPAAQHDRNQVMVLFTMTGGAEKASMAVVTVDAPQVIFAVEPVIALLEFFTSPFPPSAPPASTESDTTQQVQADPVTSASTSVNFRLDLHDVSVSVLEDESNTESQAIRLAIKQILISQQVASSSFSQFLFELIIVCFQGVLALSVDHLGMSLARMGHPTESVRFLDEVDLTFSMDTRSTSSQQMTSMEVVTKPVVLRASYRDINLIMTIVNKAIELYGKTIQSAAPPPEPQTTTVSKVSRARRRGTLRAATQTIGNAKVVTTKEQLKASIEGFRLVLIGDLHEQPMLHLKVKPFILGAKDWSGELQATTTLAVHISYWNLTNSHWEPRRCLLDTASHTSTHVSRDGSTGGLTLKLSAQERINLNLSTTFIELAIATMKVLGQDGERVLRGSRGGSAPYRIRNRTGCAIYVWSDHDGHSVDKDGQLVQIAHDSSVDWRFDDWKVMREHVSSAGHNSIGLQFIGKPWEQLRGIPVDREGEYSFSLRPRTEKFAHRVLCEVTVQDNVKIVTTRSTYRVENQTLYPLEITLVNEVGQPTHSLEKIVPGQDYALPIDAVSTSRIRIQPDQGFGYKWSPAIRWEDLLAKRGFTIRCPHAESTEAPFRFQAWVDTDAAEIASTKFPKLTLKLRAPIELENLLPYNLEYRIYDKDTDQNWRSYLRKGGIMPIHSVELRHLVLLNVTVQDTVYKSSDFSIINTDGNSDFETETRLTLRDSKDRKLDLRLNYVRYPDSGGCFKVQVYSPYVVINKTGLPFSVKPSKSARFNVTADVAGESRPDILSQPIPFLLAHPIDQGKNFIFKVGQSTWSQVVSLEAPAADTRLVIPAESQRAEEIHVGLSWAEGLGKYKLTKVITLSPRFLIRNAFSDPIQIREHGVGPKGRVTLSPGERAPLHSVRLGDEKLLTIATPGLNAHWSAPINLEDIGSSYFRLQLSESRTDIRLMRADVKLGGSTIFVVISQAEEGWPFIMENDSNQDFTFYQTDMDHPDNSQSRTSGPKYALRKKQRGYYAWDIPSAREKRIMLCTEHSRRAIDIMEIGDLVPFKVSSRQGSRIFSLDVRAEDRKQILRITDYNPEFSLYKPMQRSHGTLSRQDTINSSHDAFEAVQEEVPPTLSFVVDFAGAGVSLINRRMIEVIYLSANGLKFEYTDSPVAQAVNLSCGNLQIDNQLHDALYPVVLQPTPIPKEATEVASLPTVQGSVIWLKDQEHGVLFVKYCSILLQALTVEADEDFLFSLIDLTKVKGASWDEAQEDVLTAQPEKIVEPETTTGGTNLYFEVLELQPIKLTISFMRTERVSGEEKLSIRNPLAVVVNAITMAVGNVNDAPLEMNALAIKDMRLTLPDLQDRILIHYRQEVLRQLYRILGSADFIGNPVGLFTNVSSGVADIFYEPINGAIMHGNKELGIGIAKGAASFVKKTVFGFSDSFTRITSSVGKGLSAATFDSEYQMKRRMAQRRNKPRHAIYGVAAGAEAFATSVASGIEGVLMKPIEGAESEGAKGFFKGMGKGLIGAVTKPVSLGCLPDGSFIGIRNTTTVFDNPDRARVRKPRHIPPDGVLVPFSEREALGQYWMKDLENGIYRKELYVAHYNIPGGDSVVLLTTSKVLSFWSNKLRLEWELSFSSVQGVTIEDTGIRFAHKSGREYDRFVMIPDKSAQTWFFGQIATVVKAYNARRRMD</sequence>
<keyword evidence="2" id="KW-0813">Transport</keyword>
<keyword evidence="9" id="KW-1185">Reference proteome</keyword>
<evidence type="ECO:0000259" key="7">
    <source>
        <dbReference type="Pfam" id="PF25037"/>
    </source>
</evidence>
<dbReference type="InterPro" id="IPR026854">
    <property type="entry name" value="VPS13_N"/>
</dbReference>
<feature type="domain" description="Vacuolar protein sorting-associated protein 13 VPS13 adaptor binding" evidence="6">
    <location>
        <begin position="1905"/>
        <end position="2476"/>
    </location>
</feature>
<feature type="compositionally biased region" description="Low complexity" evidence="4">
    <location>
        <begin position="443"/>
        <end position="455"/>
    </location>
</feature>
<evidence type="ECO:0000256" key="1">
    <source>
        <dbReference type="ARBA" id="ARBA00006545"/>
    </source>
</evidence>
<evidence type="ECO:0008006" key="10">
    <source>
        <dbReference type="Google" id="ProtNLM"/>
    </source>
</evidence>
<protein>
    <recommendedName>
        <fullName evidence="10">Vacuolar protein sorting-associated protein 13</fullName>
    </recommendedName>
</protein>
<dbReference type="GO" id="GO:0006869">
    <property type="term" value="P:lipid transport"/>
    <property type="evidence" value="ECO:0007669"/>
    <property type="project" value="UniProtKB-KW"/>
</dbReference>
<dbReference type="Proteomes" id="UP001212997">
    <property type="component" value="Unassembled WGS sequence"/>
</dbReference>
<evidence type="ECO:0000259" key="6">
    <source>
        <dbReference type="Pfam" id="PF25036"/>
    </source>
</evidence>
<dbReference type="Pfam" id="PF25037">
    <property type="entry name" value="VPS13_C"/>
    <property type="match status" value="1"/>
</dbReference>
<dbReference type="InterPro" id="IPR056748">
    <property type="entry name" value="VPS13-like_C"/>
</dbReference>
<keyword evidence="3" id="KW-0445">Lipid transport</keyword>